<sequence length="180" mass="20877">MENIIPLPLPDRVPLDDARRYVLLWRQSGLTRRQFCERHNIPLAKLRNWTLTRMAQADLIQQAEDAVSLTEHHDIATAVAQHDNELTQKMETLFKETLLEREHMLSQEKPLYQQVLRLARQYSHAFWAPGTEIAHPLDKPVSEWPFVSLSALPEPLSEEKIPSLFKLIFTPSQEPLHAGF</sequence>
<protein>
    <submittedName>
        <fullName evidence="1">Uncharacterized protein</fullName>
    </submittedName>
</protein>
<comment type="caution">
    <text evidence="1">The sequence shown here is derived from an EMBL/GenBank/DDBJ whole genome shotgun (WGS) entry which is preliminary data.</text>
</comment>
<name>A0A5W7SCH0_SALET</name>
<dbReference type="NCBIfam" id="NF047593">
    <property type="entry name" value="IS66_ISAeme5_TnpA"/>
    <property type="match status" value="1"/>
</dbReference>
<organism evidence="1">
    <name type="scientific">Salmonella enterica subsp. enterica serovar Kintambo</name>
    <dbReference type="NCBI Taxonomy" id="1192730"/>
    <lineage>
        <taxon>Bacteria</taxon>
        <taxon>Pseudomonadati</taxon>
        <taxon>Pseudomonadota</taxon>
        <taxon>Gammaproteobacteria</taxon>
        <taxon>Enterobacterales</taxon>
        <taxon>Enterobacteriaceae</taxon>
        <taxon>Salmonella</taxon>
    </lineage>
</organism>
<proteinExistence type="predicted"/>
<gene>
    <name evidence="1" type="ORF">DTU03_24670</name>
</gene>
<evidence type="ECO:0000313" key="1">
    <source>
        <dbReference type="EMBL" id="EBX8630648.1"/>
    </source>
</evidence>
<accession>A0A5W7SCH0</accession>
<dbReference type="EMBL" id="AAHMLI010000065">
    <property type="protein sequence ID" value="EBX8630648.1"/>
    <property type="molecule type" value="Genomic_DNA"/>
</dbReference>
<dbReference type="AlphaFoldDB" id="A0A5W7SCH0"/>
<reference evidence="1" key="1">
    <citation type="submission" date="2018-07" db="EMBL/GenBank/DDBJ databases">
        <authorList>
            <person name="Ashton P.M."/>
            <person name="Dallman T."/>
            <person name="Nair S."/>
            <person name="De Pinna E."/>
            <person name="Peters T."/>
            <person name="Grant K."/>
        </authorList>
    </citation>
    <scope>NUCLEOTIDE SEQUENCE</scope>
    <source>
        <strain evidence="1">242348</strain>
    </source>
</reference>